<dbReference type="Pfam" id="PF07743">
    <property type="entry name" value="HSCB_C"/>
    <property type="match status" value="1"/>
</dbReference>
<comment type="similarity">
    <text evidence="1">Belongs to the HscB family.</text>
</comment>
<keyword evidence="2" id="KW-0143">Chaperone</keyword>
<accession>A0A1Y1ZA91</accession>
<dbReference type="InterPro" id="IPR009073">
    <property type="entry name" value="HscB_oligo_C"/>
</dbReference>
<reference evidence="4 5" key="1">
    <citation type="submission" date="2016-07" db="EMBL/GenBank/DDBJ databases">
        <title>Pervasive Adenine N6-methylation of Active Genes in Fungi.</title>
        <authorList>
            <consortium name="DOE Joint Genome Institute"/>
            <person name="Mondo S.J."/>
            <person name="Dannebaum R.O."/>
            <person name="Kuo R.C."/>
            <person name="Labutti K."/>
            <person name="Haridas S."/>
            <person name="Kuo A."/>
            <person name="Salamov A."/>
            <person name="Ahrendt S.R."/>
            <person name="Lipzen A."/>
            <person name="Sullivan W."/>
            <person name="Andreopoulos W.B."/>
            <person name="Clum A."/>
            <person name="Lindquist E."/>
            <person name="Daum C."/>
            <person name="Ramamoorthy G.K."/>
            <person name="Gryganskyi A."/>
            <person name="Culley D."/>
            <person name="Magnuson J.K."/>
            <person name="James T.Y."/>
            <person name="O'Malley M.A."/>
            <person name="Stajich J.E."/>
            <person name="Spatafora J.W."/>
            <person name="Visel A."/>
            <person name="Grigoriev I.V."/>
        </authorList>
    </citation>
    <scope>NUCLEOTIDE SEQUENCE [LARGE SCALE GENOMIC DNA]</scope>
    <source>
        <strain evidence="4 5">CBS 931.73</strain>
    </source>
</reference>
<evidence type="ECO:0000313" key="4">
    <source>
        <dbReference type="EMBL" id="ORY06715.1"/>
    </source>
</evidence>
<dbReference type="InterPro" id="IPR001623">
    <property type="entry name" value="DnaJ_domain"/>
</dbReference>
<sequence>MSFIRRPVLYSALRSNLTSRLLRPAPRQPLFTPILCSPNLLERKYGTCSSTPHSLELGKSCWRCKEDLRSSEVFCHNSTCGTIQPIPTSVTFFDVLVGEEVFDVNIAQLKKKYLSLQQQVHPDSYTRKPQKEFECAQVQSAWLNRAYHTLRDPLHRAQYLLELRGVQVEESESLDDPELLMEVLEVREELEDAQTESEVDDIRLANESKLKESIQELSLAFKENDLERAKQLSIQLQYWVNIKKATQEWSPNKQAYVSH</sequence>
<dbReference type="AlphaFoldDB" id="A0A1Y1ZA91"/>
<dbReference type="PROSITE" id="PS50076">
    <property type="entry name" value="DNAJ_2"/>
    <property type="match status" value="1"/>
</dbReference>
<dbReference type="InterPro" id="IPR036869">
    <property type="entry name" value="J_dom_sf"/>
</dbReference>
<protein>
    <submittedName>
        <fullName evidence="4">Co-chaperone Hsc20</fullName>
    </submittedName>
</protein>
<organism evidence="4 5">
    <name type="scientific">Basidiobolus meristosporus CBS 931.73</name>
    <dbReference type="NCBI Taxonomy" id="1314790"/>
    <lineage>
        <taxon>Eukaryota</taxon>
        <taxon>Fungi</taxon>
        <taxon>Fungi incertae sedis</taxon>
        <taxon>Zoopagomycota</taxon>
        <taxon>Entomophthoromycotina</taxon>
        <taxon>Basidiobolomycetes</taxon>
        <taxon>Basidiobolales</taxon>
        <taxon>Basidiobolaceae</taxon>
        <taxon>Basidiobolus</taxon>
    </lineage>
</organism>
<feature type="domain" description="J" evidence="3">
    <location>
        <begin position="91"/>
        <end position="163"/>
    </location>
</feature>
<dbReference type="FunCoup" id="A0A1Y1ZA91">
    <property type="interactions" value="347"/>
</dbReference>
<dbReference type="NCBIfam" id="TIGR00714">
    <property type="entry name" value="hscB"/>
    <property type="match status" value="1"/>
</dbReference>
<dbReference type="Proteomes" id="UP000193498">
    <property type="component" value="Unassembled WGS sequence"/>
</dbReference>
<evidence type="ECO:0000256" key="1">
    <source>
        <dbReference type="ARBA" id="ARBA00010476"/>
    </source>
</evidence>
<dbReference type="InterPro" id="IPR004640">
    <property type="entry name" value="HscB"/>
</dbReference>
<dbReference type="SUPFAM" id="SSF47144">
    <property type="entry name" value="HSC20 (HSCB), C-terminal oligomerisation domain"/>
    <property type="match status" value="1"/>
</dbReference>
<dbReference type="PANTHER" id="PTHR14021:SF15">
    <property type="entry name" value="IRON-SULFUR CLUSTER CO-CHAPERONE PROTEIN HSCB"/>
    <property type="match status" value="1"/>
</dbReference>
<dbReference type="PANTHER" id="PTHR14021">
    <property type="entry name" value="IRON-SULFUR CLUSTER CO-CHAPERONE PROTEIN HSCB"/>
    <property type="match status" value="1"/>
</dbReference>
<proteinExistence type="inferred from homology"/>
<dbReference type="EMBL" id="MCFE01000014">
    <property type="protein sequence ID" value="ORY06715.1"/>
    <property type="molecule type" value="Genomic_DNA"/>
</dbReference>
<dbReference type="GO" id="GO:0051087">
    <property type="term" value="F:protein-folding chaperone binding"/>
    <property type="evidence" value="ECO:0007669"/>
    <property type="project" value="InterPro"/>
</dbReference>
<comment type="caution">
    <text evidence="4">The sequence shown here is derived from an EMBL/GenBank/DDBJ whole genome shotgun (WGS) entry which is preliminary data.</text>
</comment>
<dbReference type="OrthoDB" id="448954at2759"/>
<dbReference type="Gene3D" id="1.20.1280.20">
    <property type="entry name" value="HscB, C-terminal domain"/>
    <property type="match status" value="1"/>
</dbReference>
<evidence type="ECO:0000256" key="2">
    <source>
        <dbReference type="ARBA" id="ARBA00023186"/>
    </source>
</evidence>
<dbReference type="Gene3D" id="1.10.287.110">
    <property type="entry name" value="DnaJ domain"/>
    <property type="match status" value="1"/>
</dbReference>
<gene>
    <name evidence="4" type="ORF">K493DRAFT_16194</name>
</gene>
<dbReference type="SUPFAM" id="SSF46565">
    <property type="entry name" value="Chaperone J-domain"/>
    <property type="match status" value="1"/>
</dbReference>
<dbReference type="GO" id="GO:0001671">
    <property type="term" value="F:ATPase activator activity"/>
    <property type="evidence" value="ECO:0007669"/>
    <property type="project" value="InterPro"/>
</dbReference>
<keyword evidence="5" id="KW-1185">Reference proteome</keyword>
<name>A0A1Y1ZA91_9FUNG</name>
<dbReference type="GO" id="GO:0044571">
    <property type="term" value="P:[2Fe-2S] cluster assembly"/>
    <property type="evidence" value="ECO:0007669"/>
    <property type="project" value="InterPro"/>
</dbReference>
<dbReference type="GO" id="GO:0005739">
    <property type="term" value="C:mitochondrion"/>
    <property type="evidence" value="ECO:0007669"/>
    <property type="project" value="TreeGrafter"/>
</dbReference>
<evidence type="ECO:0000259" key="3">
    <source>
        <dbReference type="PROSITE" id="PS50076"/>
    </source>
</evidence>
<dbReference type="InParanoid" id="A0A1Y1ZA91"/>
<evidence type="ECO:0000313" key="5">
    <source>
        <dbReference type="Proteomes" id="UP000193498"/>
    </source>
</evidence>
<dbReference type="GO" id="GO:0051259">
    <property type="term" value="P:protein complex oligomerization"/>
    <property type="evidence" value="ECO:0007669"/>
    <property type="project" value="InterPro"/>
</dbReference>
<dbReference type="InterPro" id="IPR036386">
    <property type="entry name" value="HscB_C_sf"/>
</dbReference>
<dbReference type="CDD" id="cd06257">
    <property type="entry name" value="DnaJ"/>
    <property type="match status" value="1"/>
</dbReference>
<dbReference type="STRING" id="1314790.A0A1Y1ZA91"/>